<dbReference type="SUPFAM" id="SSF53756">
    <property type="entry name" value="UDP-Glycosyltransferase/glycogen phosphorylase"/>
    <property type="match status" value="1"/>
</dbReference>
<gene>
    <name evidence="6" type="primary">wecB</name>
    <name evidence="6" type="ORF">G1H10_24315</name>
</gene>
<dbReference type="NCBIfam" id="TIGR00236">
    <property type="entry name" value="wecB"/>
    <property type="match status" value="1"/>
</dbReference>
<proteinExistence type="inferred from homology"/>
<dbReference type="PANTHER" id="PTHR43174">
    <property type="entry name" value="UDP-N-ACETYLGLUCOSAMINE 2-EPIMERASE"/>
    <property type="match status" value="1"/>
</dbReference>
<keyword evidence="7" id="KW-1185">Reference proteome</keyword>
<reference evidence="6 7" key="1">
    <citation type="submission" date="2020-02" db="EMBL/GenBank/DDBJ databases">
        <authorList>
            <person name="Li X.-J."/>
            <person name="Han X.-M."/>
        </authorList>
    </citation>
    <scope>NUCLEOTIDE SEQUENCE [LARGE SCALE GENOMIC DNA]</scope>
    <source>
        <strain evidence="6 7">CCTCC AB 2017055</strain>
    </source>
</reference>
<name>A0A6L9SDV9_9ACTN</name>
<comment type="similarity">
    <text evidence="2 4">Belongs to the UDP-N-acetylglucosamine 2-epimerase family.</text>
</comment>
<evidence type="ECO:0000256" key="1">
    <source>
        <dbReference type="ARBA" id="ARBA00023235"/>
    </source>
</evidence>
<dbReference type="InterPro" id="IPR003331">
    <property type="entry name" value="UDP_GlcNAc_Epimerase_2_dom"/>
</dbReference>
<dbReference type="Pfam" id="PF02350">
    <property type="entry name" value="Epimerase_2"/>
    <property type="match status" value="1"/>
</dbReference>
<evidence type="ECO:0000313" key="7">
    <source>
        <dbReference type="Proteomes" id="UP000475214"/>
    </source>
</evidence>
<keyword evidence="1 4" id="KW-0413">Isomerase</keyword>
<sequence length="422" mass="44175">MYQGKKAVLVGCGTRADAIKLAPLVRELRNGPWTHPVVAASGPDRDAMDQVNGLFGIVPDVDLGLTDRDLTLTETTTHALSAYSSLLDAQDVDAVVIAGGTTTALAAALAGFHAKRPVVHVEAGLRTGCFYAPFPEEVNRRLIGQIASLHLAPTWMNRANLLEEGVYPADVSVTGSTVIDALSRAASMRMPTGDRVVDAAIAERRQVVLVTVDRRAGGDSGLAAIGRAVAAVARARPELLMVVPVDAAAAVRKRLLPPLKEIENVRVIPPLPYGPFAWVLSRSTLVLTDSGSIQEEAPAFGVPVLVARDTTERPEAVETGAARLVGTQSGAIVHAVEALLDRIGRAAATSRTSTAPVAASADASVPEYRTGHRAPHGVLVSPFGDGQAAARMRSAIEELLGVGQRIPEFAAPVPLLEEAKAS</sequence>
<comment type="caution">
    <text evidence="6">The sequence shown here is derived from an EMBL/GenBank/DDBJ whole genome shotgun (WGS) entry which is preliminary data.</text>
</comment>
<organism evidence="6 7">
    <name type="scientific">Phytoactinopolyspora halotolerans</name>
    <dbReference type="NCBI Taxonomy" id="1981512"/>
    <lineage>
        <taxon>Bacteria</taxon>
        <taxon>Bacillati</taxon>
        <taxon>Actinomycetota</taxon>
        <taxon>Actinomycetes</taxon>
        <taxon>Jiangellales</taxon>
        <taxon>Jiangellaceae</taxon>
        <taxon>Phytoactinopolyspora</taxon>
    </lineage>
</organism>
<dbReference type="EMBL" id="JAAGOA010000021">
    <property type="protein sequence ID" value="NEE03297.1"/>
    <property type="molecule type" value="Genomic_DNA"/>
</dbReference>
<dbReference type="EC" id="5.1.3.14" evidence="3"/>
<dbReference type="Gene3D" id="3.40.50.2000">
    <property type="entry name" value="Glycogen Phosphorylase B"/>
    <property type="match status" value="2"/>
</dbReference>
<dbReference type="RefSeq" id="WP_163742860.1">
    <property type="nucleotide sequence ID" value="NZ_JAAGOA010000021.1"/>
</dbReference>
<dbReference type="InterPro" id="IPR029767">
    <property type="entry name" value="WecB-like"/>
</dbReference>
<feature type="domain" description="UDP-N-acetylglucosamine 2-epimerase" evidence="5">
    <location>
        <begin position="30"/>
        <end position="345"/>
    </location>
</feature>
<dbReference type="PANTHER" id="PTHR43174:SF2">
    <property type="entry name" value="UDP-N-ACETYLGLUCOSAMINE 2-EPIMERASE"/>
    <property type="match status" value="1"/>
</dbReference>
<evidence type="ECO:0000313" key="6">
    <source>
        <dbReference type="EMBL" id="NEE03297.1"/>
    </source>
</evidence>
<evidence type="ECO:0000256" key="4">
    <source>
        <dbReference type="RuleBase" id="RU003513"/>
    </source>
</evidence>
<dbReference type="AlphaFoldDB" id="A0A6L9SDV9"/>
<protein>
    <recommendedName>
        <fullName evidence="3">UDP-N-acetylglucosamine 2-epimerase (non-hydrolyzing)</fullName>
        <ecNumber evidence="3">5.1.3.14</ecNumber>
    </recommendedName>
</protein>
<dbReference type="GO" id="GO:0008761">
    <property type="term" value="F:UDP-N-acetylglucosamine 2-epimerase activity"/>
    <property type="evidence" value="ECO:0007669"/>
    <property type="project" value="UniProtKB-EC"/>
</dbReference>
<evidence type="ECO:0000256" key="2">
    <source>
        <dbReference type="ARBA" id="ARBA00038209"/>
    </source>
</evidence>
<evidence type="ECO:0000259" key="5">
    <source>
        <dbReference type="Pfam" id="PF02350"/>
    </source>
</evidence>
<evidence type="ECO:0000256" key="3">
    <source>
        <dbReference type="ARBA" id="ARBA00038858"/>
    </source>
</evidence>
<dbReference type="Proteomes" id="UP000475214">
    <property type="component" value="Unassembled WGS sequence"/>
</dbReference>
<accession>A0A6L9SDV9</accession>